<proteinExistence type="inferred from homology"/>
<comment type="caution">
    <text evidence="9">The sequence shown here is derived from an EMBL/GenBank/DDBJ whole genome shotgun (WGS) entry which is preliminary data.</text>
</comment>
<evidence type="ECO:0000256" key="8">
    <source>
        <dbReference type="SAM" id="Phobius"/>
    </source>
</evidence>
<dbReference type="Pfam" id="PF09594">
    <property type="entry name" value="GT87"/>
    <property type="match status" value="1"/>
</dbReference>
<keyword evidence="5 8" id="KW-1133">Transmembrane helix</keyword>
<evidence type="ECO:0000313" key="10">
    <source>
        <dbReference type="Proteomes" id="UP000176854"/>
    </source>
</evidence>
<gene>
    <name evidence="9" type="ORF">A2154_03740</name>
</gene>
<dbReference type="STRING" id="1798373.A2154_03740"/>
<dbReference type="GO" id="GO:0016758">
    <property type="term" value="F:hexosyltransferase activity"/>
    <property type="evidence" value="ECO:0007669"/>
    <property type="project" value="InterPro"/>
</dbReference>
<evidence type="ECO:0008006" key="11">
    <source>
        <dbReference type="Google" id="ProtNLM"/>
    </source>
</evidence>
<feature type="transmembrane region" description="Helical" evidence="8">
    <location>
        <begin position="84"/>
        <end position="105"/>
    </location>
</feature>
<reference evidence="9 10" key="1">
    <citation type="journal article" date="2016" name="Nat. Commun.">
        <title>Thousands of microbial genomes shed light on interconnected biogeochemical processes in an aquifer system.</title>
        <authorList>
            <person name="Anantharaman K."/>
            <person name="Brown C.T."/>
            <person name="Hug L.A."/>
            <person name="Sharon I."/>
            <person name="Castelle C.J."/>
            <person name="Probst A.J."/>
            <person name="Thomas B.C."/>
            <person name="Singh A."/>
            <person name="Wilkins M.J."/>
            <person name="Karaoz U."/>
            <person name="Brodie E.L."/>
            <person name="Williams K.H."/>
            <person name="Hubbard S.S."/>
            <person name="Banfield J.F."/>
        </authorList>
    </citation>
    <scope>NUCLEOTIDE SEQUENCE [LARGE SCALE GENOMIC DNA]</scope>
</reference>
<sequence length="369" mass="41851">MAKFLKYCLIYLSVIFISIHALISIQRIISTYAPDFSVLYVSAGNLIAGRQLYGANLYTELAYPPFTLLVFLPFLLIPFTPAQALWVIASFIAFLAIVYMCLKLAVPKPDLICWMFACSLFFIYFPTKYTLGMGQLNFIALFGLILAIFLNARNRYQQAAMSLAFGLILKPQLILILPFLHLFWKNKVVQTGISIMILVILGGIIIFGLGGYLTYVTDIVPLYADFSARQVYYNQNLAALFSRLLPTEPARYLSYLSSIGLYLSTFLFVLRHQKITLADLAVVFPLLLLVEPLAWQHHYVFLIPAFIFLWPQLNMKYRSLLIISGFLIGWNIKSPQNITSWASPLILSHTCIGAMMLYLICLKQLLTGK</sequence>
<dbReference type="Proteomes" id="UP000176854">
    <property type="component" value="Unassembled WGS sequence"/>
</dbReference>
<feature type="transmembrane region" description="Helical" evidence="8">
    <location>
        <begin position="315"/>
        <end position="332"/>
    </location>
</feature>
<evidence type="ECO:0000256" key="5">
    <source>
        <dbReference type="ARBA" id="ARBA00022989"/>
    </source>
</evidence>
<name>A0A1F5Z9R0_9BACT</name>
<feature type="transmembrane region" description="Helical" evidence="8">
    <location>
        <begin position="136"/>
        <end position="153"/>
    </location>
</feature>
<evidence type="ECO:0000256" key="1">
    <source>
        <dbReference type="ARBA" id="ARBA00004651"/>
    </source>
</evidence>
<keyword evidence="6 8" id="KW-0472">Membrane</keyword>
<protein>
    <recommendedName>
        <fullName evidence="11">Glycosyltransferase RgtA/B/C/D-like domain-containing protein</fullName>
    </recommendedName>
</protein>
<evidence type="ECO:0000256" key="3">
    <source>
        <dbReference type="ARBA" id="ARBA00022679"/>
    </source>
</evidence>
<dbReference type="GO" id="GO:0005886">
    <property type="term" value="C:plasma membrane"/>
    <property type="evidence" value="ECO:0007669"/>
    <property type="project" value="UniProtKB-SubCell"/>
</dbReference>
<comment type="subcellular location">
    <subcellularLocation>
        <location evidence="1">Cell membrane</location>
        <topology evidence="1">Multi-pass membrane protein</topology>
    </subcellularLocation>
</comment>
<feature type="transmembrane region" description="Helical" evidence="8">
    <location>
        <begin position="252"/>
        <end position="270"/>
    </location>
</feature>
<dbReference type="AlphaFoldDB" id="A0A1F5Z9R0"/>
<comment type="similarity">
    <text evidence="7">Belongs to the glycosyltransferase 87 family.</text>
</comment>
<evidence type="ECO:0000256" key="4">
    <source>
        <dbReference type="ARBA" id="ARBA00022692"/>
    </source>
</evidence>
<evidence type="ECO:0000256" key="7">
    <source>
        <dbReference type="ARBA" id="ARBA00024033"/>
    </source>
</evidence>
<evidence type="ECO:0000256" key="2">
    <source>
        <dbReference type="ARBA" id="ARBA00022475"/>
    </source>
</evidence>
<evidence type="ECO:0000256" key="6">
    <source>
        <dbReference type="ARBA" id="ARBA00023136"/>
    </source>
</evidence>
<feature type="transmembrane region" description="Helical" evidence="8">
    <location>
        <begin position="195"/>
        <end position="215"/>
    </location>
</feature>
<dbReference type="InterPro" id="IPR018584">
    <property type="entry name" value="GT87"/>
</dbReference>
<keyword evidence="3" id="KW-0808">Transferase</keyword>
<feature type="transmembrane region" description="Helical" evidence="8">
    <location>
        <begin position="159"/>
        <end position="183"/>
    </location>
</feature>
<feature type="transmembrane region" description="Helical" evidence="8">
    <location>
        <begin position="7"/>
        <end position="29"/>
    </location>
</feature>
<evidence type="ECO:0000313" key="9">
    <source>
        <dbReference type="EMBL" id="OGG09141.1"/>
    </source>
</evidence>
<dbReference type="EMBL" id="MFJC01000026">
    <property type="protein sequence ID" value="OGG09141.1"/>
    <property type="molecule type" value="Genomic_DNA"/>
</dbReference>
<keyword evidence="4 8" id="KW-0812">Transmembrane</keyword>
<feature type="transmembrane region" description="Helical" evidence="8">
    <location>
        <begin position="344"/>
        <end position="366"/>
    </location>
</feature>
<feature type="transmembrane region" description="Helical" evidence="8">
    <location>
        <begin position="61"/>
        <end position="77"/>
    </location>
</feature>
<keyword evidence="2" id="KW-1003">Cell membrane</keyword>
<organism evidence="9 10">
    <name type="scientific">Candidatus Gottesmanbacteria bacterium RBG_16_43_7</name>
    <dbReference type="NCBI Taxonomy" id="1798373"/>
    <lineage>
        <taxon>Bacteria</taxon>
        <taxon>Candidatus Gottesmaniibacteriota</taxon>
    </lineage>
</organism>
<accession>A0A1F5Z9R0</accession>